<protein>
    <submittedName>
        <fullName evidence="4">UBA domain-containing protein</fullName>
    </submittedName>
</protein>
<feature type="transmembrane region" description="Helical" evidence="1">
    <location>
        <begin position="157"/>
        <end position="175"/>
    </location>
</feature>
<dbReference type="Proteomes" id="UP000887540">
    <property type="component" value="Unplaced"/>
</dbReference>
<evidence type="ECO:0000259" key="2">
    <source>
        <dbReference type="PROSITE" id="PS50030"/>
    </source>
</evidence>
<feature type="transmembrane region" description="Helical" evidence="1">
    <location>
        <begin position="64"/>
        <end position="83"/>
    </location>
</feature>
<keyword evidence="1" id="KW-0812">Transmembrane</keyword>
<dbReference type="AlphaFoldDB" id="A0A914C436"/>
<proteinExistence type="predicted"/>
<feature type="transmembrane region" description="Helical" evidence="1">
    <location>
        <begin position="95"/>
        <end position="116"/>
    </location>
</feature>
<keyword evidence="3" id="KW-1185">Reference proteome</keyword>
<accession>A0A914C436</accession>
<dbReference type="InterPro" id="IPR009060">
    <property type="entry name" value="UBA-like_sf"/>
</dbReference>
<keyword evidence="1" id="KW-0472">Membrane</keyword>
<dbReference type="Pfam" id="PF00627">
    <property type="entry name" value="UBA"/>
    <property type="match status" value="1"/>
</dbReference>
<feature type="transmembrane region" description="Helical" evidence="1">
    <location>
        <begin position="25"/>
        <end position="44"/>
    </location>
</feature>
<dbReference type="SUPFAM" id="SSF46934">
    <property type="entry name" value="UBA-like"/>
    <property type="match status" value="1"/>
</dbReference>
<feature type="transmembrane region" description="Helical" evidence="1">
    <location>
        <begin position="128"/>
        <end position="145"/>
    </location>
</feature>
<keyword evidence="1" id="KW-1133">Transmembrane helix</keyword>
<organism evidence="3 4">
    <name type="scientific">Acrobeloides nanus</name>
    <dbReference type="NCBI Taxonomy" id="290746"/>
    <lineage>
        <taxon>Eukaryota</taxon>
        <taxon>Metazoa</taxon>
        <taxon>Ecdysozoa</taxon>
        <taxon>Nematoda</taxon>
        <taxon>Chromadorea</taxon>
        <taxon>Rhabditida</taxon>
        <taxon>Tylenchina</taxon>
        <taxon>Cephalobomorpha</taxon>
        <taxon>Cephaloboidea</taxon>
        <taxon>Cephalobidae</taxon>
        <taxon>Acrobeloides</taxon>
    </lineage>
</organism>
<sequence length="341" mass="39066">MSIQIPGLYQYYSTSGFRHASFSKLWLLLSGTGSFVRVVSRYAYSFTLNDSLSLKTIGKALWTSWTAKSVPELLFMLTLIYAYRKIERRFGTYKFINCIIVTYTFSWLVKFLILYGVSRSGVVSLSEIPIVPSPFTLIYALYFIYLCEFAAVPTDSIMGILPVSIHHIPLIAVIQTLSTESFLHSFIPGLITGLAYRSKLFSMQRWKLIPKFLAALFKDNETFLGSIAHWFETLWESNQGKILPVAALLERQKIEEADELERRLYAYQFRNSRGDQQHLPMNNIILNQLFARQGMAREAEPPEELINLLADMGFPNRNEVINALRQSNNDVSVAANLLLRR</sequence>
<evidence type="ECO:0000313" key="4">
    <source>
        <dbReference type="WBParaSite" id="ACRNAN_Path_231.g859.t1"/>
    </source>
</evidence>
<name>A0A914C436_9BILA</name>
<evidence type="ECO:0000313" key="3">
    <source>
        <dbReference type="Proteomes" id="UP000887540"/>
    </source>
</evidence>
<evidence type="ECO:0000256" key="1">
    <source>
        <dbReference type="SAM" id="Phobius"/>
    </source>
</evidence>
<dbReference type="Gene3D" id="1.10.8.10">
    <property type="entry name" value="DNA helicase RuvA subunit, C-terminal domain"/>
    <property type="match status" value="1"/>
</dbReference>
<dbReference type="PROSITE" id="PS50030">
    <property type="entry name" value="UBA"/>
    <property type="match status" value="1"/>
</dbReference>
<dbReference type="InterPro" id="IPR015940">
    <property type="entry name" value="UBA"/>
</dbReference>
<reference evidence="4" key="1">
    <citation type="submission" date="2022-11" db="UniProtKB">
        <authorList>
            <consortium name="WormBaseParasite"/>
        </authorList>
    </citation>
    <scope>IDENTIFICATION</scope>
</reference>
<feature type="domain" description="UBA" evidence="2">
    <location>
        <begin position="300"/>
        <end position="341"/>
    </location>
</feature>
<dbReference type="WBParaSite" id="ACRNAN_Path_231.g859.t1">
    <property type="protein sequence ID" value="ACRNAN_Path_231.g859.t1"/>
    <property type="gene ID" value="ACRNAN_Path_231.g859"/>
</dbReference>
<dbReference type="SMART" id="SM00165">
    <property type="entry name" value="UBA"/>
    <property type="match status" value="1"/>
</dbReference>